<comment type="caution">
    <text evidence="2">The sequence shown here is derived from an EMBL/GenBank/DDBJ whole genome shotgun (WGS) entry which is preliminary data.</text>
</comment>
<dbReference type="STRING" id="1658172.A0A1B7P9I0"/>
<dbReference type="GO" id="GO:0004672">
    <property type="term" value="F:protein kinase activity"/>
    <property type="evidence" value="ECO:0007669"/>
    <property type="project" value="InterPro"/>
</dbReference>
<dbReference type="Proteomes" id="UP000091918">
    <property type="component" value="Unassembled WGS sequence"/>
</dbReference>
<reference evidence="2 3" key="1">
    <citation type="submission" date="2015-07" db="EMBL/GenBank/DDBJ databases">
        <title>Emmonsia species relationships and genome sequence.</title>
        <authorList>
            <person name="Cuomo C.A."/>
            <person name="Schwartz I.S."/>
            <person name="Kenyon C."/>
            <person name="de Hoog G.S."/>
            <person name="Govender N.P."/>
            <person name="Botha A."/>
            <person name="Moreno L."/>
            <person name="de Vries M."/>
            <person name="Munoz J.F."/>
            <person name="Stielow J.B."/>
        </authorList>
    </citation>
    <scope>NUCLEOTIDE SEQUENCE [LARGE SCALE GENOMIC DNA]</scope>
    <source>
        <strain evidence="2 3">CBS 136260</strain>
    </source>
</reference>
<dbReference type="Pfam" id="PF00069">
    <property type="entry name" value="Pkinase"/>
    <property type="match status" value="1"/>
</dbReference>
<evidence type="ECO:0000313" key="2">
    <source>
        <dbReference type="EMBL" id="OAX85527.1"/>
    </source>
</evidence>
<feature type="domain" description="Protein kinase" evidence="1">
    <location>
        <begin position="146"/>
        <end position="359"/>
    </location>
</feature>
<protein>
    <recommendedName>
        <fullName evidence="1">Protein kinase domain-containing protein</fullName>
    </recommendedName>
</protein>
<evidence type="ECO:0000259" key="1">
    <source>
        <dbReference type="PROSITE" id="PS50011"/>
    </source>
</evidence>
<keyword evidence="3" id="KW-1185">Reference proteome</keyword>
<dbReference type="SUPFAM" id="SSF56112">
    <property type="entry name" value="Protein kinase-like (PK-like)"/>
    <property type="match status" value="1"/>
</dbReference>
<evidence type="ECO:0000313" key="3">
    <source>
        <dbReference type="Proteomes" id="UP000091918"/>
    </source>
</evidence>
<dbReference type="Gene3D" id="1.10.510.10">
    <property type="entry name" value="Transferase(Phosphotransferase) domain 1"/>
    <property type="match status" value="1"/>
</dbReference>
<dbReference type="InterPro" id="IPR000719">
    <property type="entry name" value="Prot_kinase_dom"/>
</dbReference>
<gene>
    <name evidence="2" type="ORF">ACJ72_00065</name>
</gene>
<dbReference type="EMBL" id="LGUA01000004">
    <property type="protein sequence ID" value="OAX85527.1"/>
    <property type="molecule type" value="Genomic_DNA"/>
</dbReference>
<organism evidence="2 3">
    <name type="scientific">Emergomyces africanus</name>
    <dbReference type="NCBI Taxonomy" id="1955775"/>
    <lineage>
        <taxon>Eukaryota</taxon>
        <taxon>Fungi</taxon>
        <taxon>Dikarya</taxon>
        <taxon>Ascomycota</taxon>
        <taxon>Pezizomycotina</taxon>
        <taxon>Eurotiomycetes</taxon>
        <taxon>Eurotiomycetidae</taxon>
        <taxon>Onygenales</taxon>
        <taxon>Ajellomycetaceae</taxon>
        <taxon>Emergomyces</taxon>
    </lineage>
</organism>
<dbReference type="GO" id="GO:0005524">
    <property type="term" value="F:ATP binding"/>
    <property type="evidence" value="ECO:0007669"/>
    <property type="project" value="InterPro"/>
</dbReference>
<dbReference type="OrthoDB" id="4175458at2759"/>
<proteinExistence type="predicted"/>
<dbReference type="AlphaFoldDB" id="A0A1B7P9I0"/>
<sequence length="359" mass="41410">MTSNESFEPTPYLDPPYDIVDFWCGDQDRTEMTVMCYDRRFDILALAKNMEECSAIKHEFLSLIKDLLSMNNDDFQFKPDQPDPMEEMCYWMAKACFAHFRTLAPPPTEPRIITLEEYYTTPAIHLTITVNDGKLTTFQSSHKSNDLMPRTLLSSSYSTVMTATIPLLDPSKVKLPWDSKNKRPLRPSRVLVGNEEKVQFFKPTYREILKHTEREIKTLLRLHQSGLNEKIRVPKLHGFVSSGNKSNMEICGLLITYIECRRTLSSRDEIRKAAPYLREKWIHQLKQMVNEFHQAGIIWGDVKPGNVLIDMDNNLWIIDFGGSYTPGWVDKKLMETMEGDLQGLSKIISFINGTEIGAK</sequence>
<name>A0A1B7P9I0_9EURO</name>
<dbReference type="PROSITE" id="PS50011">
    <property type="entry name" value="PROTEIN_KINASE_DOM"/>
    <property type="match status" value="1"/>
</dbReference>
<accession>A0A1B7P9I0</accession>
<dbReference type="InterPro" id="IPR011009">
    <property type="entry name" value="Kinase-like_dom_sf"/>
</dbReference>